<feature type="transmembrane region" description="Helical" evidence="3">
    <location>
        <begin position="407"/>
        <end position="428"/>
    </location>
</feature>
<evidence type="ECO:0000313" key="5">
    <source>
        <dbReference type="Proteomes" id="UP000759131"/>
    </source>
</evidence>
<keyword evidence="3" id="KW-1133">Transmembrane helix</keyword>
<dbReference type="SUPFAM" id="SSF103473">
    <property type="entry name" value="MFS general substrate transporter"/>
    <property type="match status" value="2"/>
</dbReference>
<feature type="transmembrane region" description="Helical" evidence="3">
    <location>
        <begin position="233"/>
        <end position="257"/>
    </location>
</feature>
<feature type="transmembrane region" description="Helical" evidence="3">
    <location>
        <begin position="785"/>
        <end position="811"/>
    </location>
</feature>
<dbReference type="Pfam" id="PF03137">
    <property type="entry name" value="OATP"/>
    <property type="match status" value="3"/>
</dbReference>
<protein>
    <recommendedName>
        <fullName evidence="6">Solute carrier organic anion transporter family member</fullName>
    </recommendedName>
</protein>
<reference evidence="4" key="1">
    <citation type="submission" date="2020-11" db="EMBL/GenBank/DDBJ databases">
        <authorList>
            <person name="Tran Van P."/>
        </authorList>
    </citation>
    <scope>NUCLEOTIDE SEQUENCE</scope>
</reference>
<dbReference type="GO" id="GO:0043252">
    <property type="term" value="P:sodium-independent organic anion transport"/>
    <property type="evidence" value="ECO:0007669"/>
    <property type="project" value="TreeGrafter"/>
</dbReference>
<dbReference type="GO" id="GO:0015347">
    <property type="term" value="F:sodium-independent organic anion transmembrane transporter activity"/>
    <property type="evidence" value="ECO:0007669"/>
    <property type="project" value="TreeGrafter"/>
</dbReference>
<dbReference type="CDD" id="cd17336">
    <property type="entry name" value="MFS_SLCO_OATP"/>
    <property type="match status" value="1"/>
</dbReference>
<accession>A0A7R9KTW6</accession>
<feature type="non-terminal residue" evidence="4">
    <location>
        <position position="925"/>
    </location>
</feature>
<dbReference type="InterPro" id="IPR004156">
    <property type="entry name" value="OATP"/>
</dbReference>
<keyword evidence="3" id="KW-0472">Membrane</keyword>
<evidence type="ECO:0000256" key="2">
    <source>
        <dbReference type="SAM" id="MobiDB-lite"/>
    </source>
</evidence>
<feature type="transmembrane region" description="Helical" evidence="3">
    <location>
        <begin position="648"/>
        <end position="672"/>
    </location>
</feature>
<feature type="transmembrane region" description="Helical" evidence="3">
    <location>
        <begin position="550"/>
        <end position="573"/>
    </location>
</feature>
<dbReference type="OrthoDB" id="5062115at2759"/>
<organism evidence="4">
    <name type="scientific">Medioppia subpectinata</name>
    <dbReference type="NCBI Taxonomy" id="1979941"/>
    <lineage>
        <taxon>Eukaryota</taxon>
        <taxon>Metazoa</taxon>
        <taxon>Ecdysozoa</taxon>
        <taxon>Arthropoda</taxon>
        <taxon>Chelicerata</taxon>
        <taxon>Arachnida</taxon>
        <taxon>Acari</taxon>
        <taxon>Acariformes</taxon>
        <taxon>Sarcoptiformes</taxon>
        <taxon>Oribatida</taxon>
        <taxon>Brachypylina</taxon>
        <taxon>Oppioidea</taxon>
        <taxon>Oppiidae</taxon>
        <taxon>Medioppia</taxon>
    </lineage>
</organism>
<feature type="transmembrane region" description="Helical" evidence="3">
    <location>
        <begin position="332"/>
        <end position="351"/>
    </location>
</feature>
<evidence type="ECO:0008006" key="6">
    <source>
        <dbReference type="Google" id="ProtNLM"/>
    </source>
</evidence>
<feature type="transmembrane region" description="Helical" evidence="3">
    <location>
        <begin position="131"/>
        <end position="150"/>
    </location>
</feature>
<feature type="transmembrane region" description="Helical" evidence="3">
    <location>
        <begin position="904"/>
        <end position="924"/>
    </location>
</feature>
<feature type="transmembrane region" description="Helical" evidence="3">
    <location>
        <begin position="198"/>
        <end position="221"/>
    </location>
</feature>
<evidence type="ECO:0000256" key="1">
    <source>
        <dbReference type="ARBA" id="ARBA00023157"/>
    </source>
</evidence>
<feature type="transmembrane region" description="Helical" evidence="3">
    <location>
        <begin position="277"/>
        <end position="301"/>
    </location>
</feature>
<dbReference type="EMBL" id="OC861298">
    <property type="protein sequence ID" value="CAD7629328.1"/>
    <property type="molecule type" value="Genomic_DNA"/>
</dbReference>
<feature type="transmembrane region" description="Helical" evidence="3">
    <location>
        <begin position="97"/>
        <end position="119"/>
    </location>
</feature>
<feature type="transmembrane region" description="Helical" evidence="3">
    <location>
        <begin position="718"/>
        <end position="737"/>
    </location>
</feature>
<feature type="transmembrane region" description="Helical" evidence="3">
    <location>
        <begin position="461"/>
        <end position="485"/>
    </location>
</feature>
<feature type="transmembrane region" description="Helical" evidence="3">
    <location>
        <begin position="497"/>
        <end position="521"/>
    </location>
</feature>
<evidence type="ECO:0000313" key="4">
    <source>
        <dbReference type="EMBL" id="CAD7629328.1"/>
    </source>
</evidence>
<dbReference type="Gene3D" id="1.20.1250.20">
    <property type="entry name" value="MFS general substrate transporter like domains"/>
    <property type="match status" value="2"/>
</dbReference>
<feature type="transmembrane region" description="Helical" evidence="3">
    <location>
        <begin position="848"/>
        <end position="867"/>
    </location>
</feature>
<dbReference type="PANTHER" id="PTHR11388">
    <property type="entry name" value="ORGANIC ANION TRANSPORTER"/>
    <property type="match status" value="1"/>
</dbReference>
<dbReference type="InterPro" id="IPR036259">
    <property type="entry name" value="MFS_trans_sf"/>
</dbReference>
<dbReference type="AlphaFoldDB" id="A0A7R9KTW6"/>
<dbReference type="PANTHER" id="PTHR11388:SF76">
    <property type="entry name" value="SOLUTE CARRIER ORGANIC ANION TRANSPORTER FAMILY MEMBER"/>
    <property type="match status" value="1"/>
</dbReference>
<feature type="region of interest" description="Disordered" evidence="2">
    <location>
        <begin position="603"/>
        <end position="627"/>
    </location>
</feature>
<dbReference type="GO" id="GO:0016323">
    <property type="term" value="C:basolateral plasma membrane"/>
    <property type="evidence" value="ECO:0007669"/>
    <property type="project" value="TreeGrafter"/>
</dbReference>
<feature type="transmembrane region" description="Helical" evidence="3">
    <location>
        <begin position="684"/>
        <end position="706"/>
    </location>
</feature>
<feature type="transmembrane region" description="Helical" evidence="3">
    <location>
        <begin position="823"/>
        <end position="842"/>
    </location>
</feature>
<dbReference type="Proteomes" id="UP000759131">
    <property type="component" value="Unassembled WGS sequence"/>
</dbReference>
<evidence type="ECO:0000256" key="3">
    <source>
        <dbReference type="SAM" id="Phobius"/>
    </source>
</evidence>
<feature type="transmembrane region" description="Helical" evidence="3">
    <location>
        <begin position="61"/>
        <end position="82"/>
    </location>
</feature>
<keyword evidence="5" id="KW-1185">Reference proteome</keyword>
<feature type="transmembrane region" description="Helical" evidence="3">
    <location>
        <begin position="371"/>
        <end position="400"/>
    </location>
</feature>
<proteinExistence type="predicted"/>
<keyword evidence="3" id="KW-0812">Transmembrane</keyword>
<sequence>MIVIIMSQIDIVDTKHDGKQSGNKCEHRGDNGTDDMDPEVTLCGVVSWRPQWLQVLARPTVFLFNFTLIGLIQGMTGSYLIASMSTLEKRFAFDSKIAGFLMIADNIVQIIISPIVGYFGSRFNRPRMIAAGELTLALSCFTTALPYFIYGAGTHLLHDDNLLSTLGRNETRYELCPANGENTDCSGGKHSTVWPAVAIIYLGCSLKGMGFTAYYVIGVPYMDDIVTKRSSPIYLSFISAINLIGPACGFILTSFTLRYYEDPLYNPGIPRTDPRFIGAWWLGFIIIGTMLVIASLPMLLFPKQLTNASVKARHLKDNSKGLKGTIAAIKRLVNNPIIVLHLIASTLRWIGNGGYQMFKSKYIESHFHQTSAGAGLLTGTTSMPAMAVGIMLGGIAITWIKPRPRSLVIYMVLVEFLASSGILGAMYINCPALNIGDQGGGGGGAAITGYCKRDVSSCNKIVPYLSIISLGSMIASTTRTGSLLITLRSVDPKDKSFAIGIMSTFISLFAFIPYPLIFGAITDSACLVWESTCGKRGNCWLYNQDKFRYYLHGVAFGFMFTGAMVDLVVIFMANRIKNFYDEPSTDNGSDGHSTAYQQVGVGSDDNDQNYSENNEFERQDSDNDPELTECGLGSWRPQWLQRFATPTFFTLNFALIGIVQSMTGTYLIASFSTLEKRFAFDSKIAGFILIADNVVEMLVSPIVGYLGNRFNRPRMIATGELVLALSCLINALPYFIYGAGTHLLHRDTQVGDHSVPINGTRYEMCPINHNDIDCSTGRHSTVWPAVVIFLIGSAFRGLGYTAYWVIGMPYIDDSVSKNNSPMFISGLTALRLIGPAMGFLMSSLSLRFYENPFCVLLLIFTLPMFLFPKQLKTASVKAKDLKEHDITGLRGMWDGVKRLARNRIFMFHLVGGVFRYIGFGGYYIN</sequence>
<keyword evidence="1" id="KW-1015">Disulfide bond</keyword>
<name>A0A7R9KTW6_9ACAR</name>
<gene>
    <name evidence="4" type="ORF">OSB1V03_LOCUS9745</name>
</gene>
<dbReference type="EMBL" id="CAJPIZ010006723">
    <property type="protein sequence ID" value="CAG2109758.1"/>
    <property type="molecule type" value="Genomic_DNA"/>
</dbReference>